<name>A0A9J6AKF4_SOLCO</name>
<organism evidence="3 4">
    <name type="scientific">Solanum commersonii</name>
    <name type="common">Commerson's wild potato</name>
    <name type="synonym">Commerson's nightshade</name>
    <dbReference type="NCBI Taxonomy" id="4109"/>
    <lineage>
        <taxon>Eukaryota</taxon>
        <taxon>Viridiplantae</taxon>
        <taxon>Streptophyta</taxon>
        <taxon>Embryophyta</taxon>
        <taxon>Tracheophyta</taxon>
        <taxon>Spermatophyta</taxon>
        <taxon>Magnoliopsida</taxon>
        <taxon>eudicotyledons</taxon>
        <taxon>Gunneridae</taxon>
        <taxon>Pentapetalae</taxon>
        <taxon>asterids</taxon>
        <taxon>lamiids</taxon>
        <taxon>Solanales</taxon>
        <taxon>Solanaceae</taxon>
        <taxon>Solanoideae</taxon>
        <taxon>Solaneae</taxon>
        <taxon>Solanum</taxon>
    </lineage>
</organism>
<feature type="domain" description="Phytocyanin" evidence="2">
    <location>
        <begin position="54"/>
        <end position="169"/>
    </location>
</feature>
<evidence type="ECO:0000256" key="1">
    <source>
        <dbReference type="SAM" id="Phobius"/>
    </source>
</evidence>
<dbReference type="PANTHER" id="PTHR34052">
    <property type="entry name" value="GLYCINE-RICH PROTEIN-LIKE"/>
    <property type="match status" value="1"/>
</dbReference>
<keyword evidence="1" id="KW-1133">Transmembrane helix</keyword>
<accession>A0A9J6AKF4</accession>
<evidence type="ECO:0000313" key="3">
    <source>
        <dbReference type="EMBL" id="KAG5625117.1"/>
    </source>
</evidence>
<proteinExistence type="predicted"/>
<feature type="transmembrane region" description="Helical" evidence="1">
    <location>
        <begin position="6"/>
        <end position="28"/>
    </location>
</feature>
<evidence type="ECO:0000259" key="2">
    <source>
        <dbReference type="PROSITE" id="PS51485"/>
    </source>
</evidence>
<dbReference type="PANTHER" id="PTHR34052:SF8">
    <property type="entry name" value="PHYTOCYANIN DOMAIN-CONTAINING PROTEIN"/>
    <property type="match status" value="1"/>
</dbReference>
<dbReference type="Gene3D" id="2.60.40.420">
    <property type="entry name" value="Cupredoxins - blue copper proteins"/>
    <property type="match status" value="2"/>
</dbReference>
<dbReference type="InterPro" id="IPR008972">
    <property type="entry name" value="Cupredoxin"/>
</dbReference>
<keyword evidence="1" id="KW-0472">Membrane</keyword>
<dbReference type="EMBL" id="JACXVP010000002">
    <property type="protein sequence ID" value="KAG5625117.1"/>
    <property type="molecule type" value="Genomic_DNA"/>
</dbReference>
<comment type="caution">
    <text evidence="3">The sequence shown here is derived from an EMBL/GenBank/DDBJ whole genome shotgun (WGS) entry which is preliminary data.</text>
</comment>
<keyword evidence="4" id="KW-1185">Reference proteome</keyword>
<sequence length="330" mass="37778">MALANVQAFLFLVVFSFMFVLSMANFNYTWAGGKWNKTNCPYGNNHPNATQTSNKFNVGGSENWHYGFDYMDWARKNGPFFVNDTLVFKYDPPNSNGGFPHSVYLLPNYWSFIKCDLRRAKRIANPNQGAGKGFEFVLKKSEPYFLACGEHGGIHCNNGTMKFVVMPLKLFSFMFVLSMANFNYTWAGGKWNKTNCPYGNNYHPNATQTSNKFNVGGSENWHYGFDYMDWARKNGPFFVNDTLVFKYDAPNPNGGFPHSVYLLPNYWSFTKCDLRRAKRIANPNQGAGKGFEFMLKKSQPYFFACGEHGGIHCNNGTMKFVVMPLKRWPF</sequence>
<feature type="domain" description="Phytocyanin" evidence="2">
    <location>
        <begin position="211"/>
        <end position="326"/>
    </location>
</feature>
<reference evidence="3 4" key="1">
    <citation type="submission" date="2020-09" db="EMBL/GenBank/DDBJ databases">
        <title>De no assembly of potato wild relative species, Solanum commersonii.</title>
        <authorList>
            <person name="Cho K."/>
        </authorList>
    </citation>
    <scope>NUCLEOTIDE SEQUENCE [LARGE SCALE GENOMIC DNA]</scope>
    <source>
        <strain evidence="3">LZ3.2</strain>
        <tissue evidence="3">Leaf</tissue>
    </source>
</reference>
<evidence type="ECO:0000313" key="4">
    <source>
        <dbReference type="Proteomes" id="UP000824120"/>
    </source>
</evidence>
<dbReference type="OrthoDB" id="1839683at2759"/>
<gene>
    <name evidence="3" type="ORF">H5410_010335</name>
</gene>
<dbReference type="InterPro" id="IPR003245">
    <property type="entry name" value="Phytocyanin_dom"/>
</dbReference>
<dbReference type="GO" id="GO:0009055">
    <property type="term" value="F:electron transfer activity"/>
    <property type="evidence" value="ECO:0007669"/>
    <property type="project" value="InterPro"/>
</dbReference>
<dbReference type="Proteomes" id="UP000824120">
    <property type="component" value="Chromosome 2"/>
</dbReference>
<protein>
    <recommendedName>
        <fullName evidence="2">Phytocyanin domain-containing protein</fullName>
    </recommendedName>
</protein>
<dbReference type="SUPFAM" id="SSF49503">
    <property type="entry name" value="Cupredoxins"/>
    <property type="match status" value="2"/>
</dbReference>
<dbReference type="AlphaFoldDB" id="A0A9J6AKF4"/>
<keyword evidence="1" id="KW-0812">Transmembrane</keyword>
<dbReference type="PROSITE" id="PS51485">
    <property type="entry name" value="PHYTOCYANIN"/>
    <property type="match status" value="2"/>
</dbReference>